<keyword evidence="2" id="KW-1185">Reference proteome</keyword>
<evidence type="ECO:0000313" key="1">
    <source>
        <dbReference type="EMBL" id="KAF2624423.1"/>
    </source>
</evidence>
<reference evidence="1" key="1">
    <citation type="journal article" date="2020" name="Stud. Mycol.">
        <title>101 Dothideomycetes genomes: a test case for predicting lifestyles and emergence of pathogens.</title>
        <authorList>
            <person name="Haridas S."/>
            <person name="Albert R."/>
            <person name="Binder M."/>
            <person name="Bloem J."/>
            <person name="Labutti K."/>
            <person name="Salamov A."/>
            <person name="Andreopoulos B."/>
            <person name="Baker S."/>
            <person name="Barry K."/>
            <person name="Bills G."/>
            <person name="Bluhm B."/>
            <person name="Cannon C."/>
            <person name="Castanera R."/>
            <person name="Culley D."/>
            <person name="Daum C."/>
            <person name="Ezra D."/>
            <person name="Gonzalez J."/>
            <person name="Henrissat B."/>
            <person name="Kuo A."/>
            <person name="Liang C."/>
            <person name="Lipzen A."/>
            <person name="Lutzoni F."/>
            <person name="Magnuson J."/>
            <person name="Mondo S."/>
            <person name="Nolan M."/>
            <person name="Ohm R."/>
            <person name="Pangilinan J."/>
            <person name="Park H.-J."/>
            <person name="Ramirez L."/>
            <person name="Alfaro M."/>
            <person name="Sun H."/>
            <person name="Tritt A."/>
            <person name="Yoshinaga Y."/>
            <person name="Zwiers L.-H."/>
            <person name="Turgeon B."/>
            <person name="Goodwin S."/>
            <person name="Spatafora J."/>
            <person name="Crous P."/>
            <person name="Grigoriev I."/>
        </authorList>
    </citation>
    <scope>NUCLEOTIDE SEQUENCE</scope>
    <source>
        <strain evidence="1">CBS 525.71</strain>
    </source>
</reference>
<organism evidence="1 2">
    <name type="scientific">Macroventuria anomochaeta</name>
    <dbReference type="NCBI Taxonomy" id="301207"/>
    <lineage>
        <taxon>Eukaryota</taxon>
        <taxon>Fungi</taxon>
        <taxon>Dikarya</taxon>
        <taxon>Ascomycota</taxon>
        <taxon>Pezizomycotina</taxon>
        <taxon>Dothideomycetes</taxon>
        <taxon>Pleosporomycetidae</taxon>
        <taxon>Pleosporales</taxon>
        <taxon>Pleosporineae</taxon>
        <taxon>Didymellaceae</taxon>
        <taxon>Macroventuria</taxon>
    </lineage>
</organism>
<dbReference type="EMBL" id="MU006731">
    <property type="protein sequence ID" value="KAF2624423.1"/>
    <property type="molecule type" value="Genomic_DNA"/>
</dbReference>
<accession>A0ACB6RRJ6</accession>
<protein>
    <submittedName>
        <fullName evidence="1">Uncharacterized protein</fullName>
    </submittedName>
</protein>
<sequence length="305" mass="35217">MTTSKLFKRLFKRRVKVDVGDYNTAASSCSAPSSSVLETITPQQLLLQQFRLQKASPLLSLPGEIRNQIYALAIYPSLTTITIFKHVETVLSFPIFHICHQVRLEAISYLCSSRVIYLSGLSIANQFFEMVGDGVKSLRHVTIRCEKAWREKGEEVDIERNELLGYLELATGLQQLEFVVGEYPLSVRDETGLQDVQSVGAKFLYAVRYVVDGESGIQEERETKERFLRLREDVGALQAVRFLNDKLKEEHEQRAEKVFRLRNVMSLEESIGELKLPVRMWEYLRKTEEDSRRTCYDGRDDKFDF</sequence>
<dbReference type="Proteomes" id="UP000799754">
    <property type="component" value="Unassembled WGS sequence"/>
</dbReference>
<name>A0ACB6RRJ6_9PLEO</name>
<evidence type="ECO:0000313" key="2">
    <source>
        <dbReference type="Proteomes" id="UP000799754"/>
    </source>
</evidence>
<comment type="caution">
    <text evidence="1">The sequence shown here is derived from an EMBL/GenBank/DDBJ whole genome shotgun (WGS) entry which is preliminary data.</text>
</comment>
<proteinExistence type="predicted"/>
<gene>
    <name evidence="1" type="ORF">BU25DRAFT_493705</name>
</gene>